<reference evidence="1 2" key="1">
    <citation type="journal article" date="2020" name="Cell">
        <title>Large-Scale Comparative Analyses of Tick Genomes Elucidate Their Genetic Diversity and Vector Capacities.</title>
        <authorList>
            <consortium name="Tick Genome and Microbiome Consortium (TIGMIC)"/>
            <person name="Jia N."/>
            <person name="Wang J."/>
            <person name="Shi W."/>
            <person name="Du L."/>
            <person name="Sun Y."/>
            <person name="Zhan W."/>
            <person name="Jiang J.F."/>
            <person name="Wang Q."/>
            <person name="Zhang B."/>
            <person name="Ji P."/>
            <person name="Bell-Sakyi L."/>
            <person name="Cui X.M."/>
            <person name="Yuan T.T."/>
            <person name="Jiang B.G."/>
            <person name="Yang W.F."/>
            <person name="Lam T.T."/>
            <person name="Chang Q.C."/>
            <person name="Ding S.J."/>
            <person name="Wang X.J."/>
            <person name="Zhu J.G."/>
            <person name="Ruan X.D."/>
            <person name="Zhao L."/>
            <person name="Wei J.T."/>
            <person name="Ye R.Z."/>
            <person name="Que T.C."/>
            <person name="Du C.H."/>
            <person name="Zhou Y.H."/>
            <person name="Cheng J.X."/>
            <person name="Dai P.F."/>
            <person name="Guo W.B."/>
            <person name="Han X.H."/>
            <person name="Huang E.J."/>
            <person name="Li L.F."/>
            <person name="Wei W."/>
            <person name="Gao Y.C."/>
            <person name="Liu J.Z."/>
            <person name="Shao H.Z."/>
            <person name="Wang X."/>
            <person name="Wang C.C."/>
            <person name="Yang T.C."/>
            <person name="Huo Q.B."/>
            <person name="Li W."/>
            <person name="Chen H.Y."/>
            <person name="Chen S.E."/>
            <person name="Zhou L.G."/>
            <person name="Ni X.B."/>
            <person name="Tian J.H."/>
            <person name="Sheng Y."/>
            <person name="Liu T."/>
            <person name="Pan Y.S."/>
            <person name="Xia L.Y."/>
            <person name="Li J."/>
            <person name="Zhao F."/>
            <person name="Cao W.C."/>
        </authorList>
    </citation>
    <scope>NUCLEOTIDE SEQUENCE [LARGE SCALE GENOMIC DNA]</scope>
    <source>
        <strain evidence="1">Iper-2018</strain>
    </source>
</reference>
<evidence type="ECO:0000313" key="2">
    <source>
        <dbReference type="Proteomes" id="UP000805193"/>
    </source>
</evidence>
<dbReference type="EMBL" id="JABSTQ010011320">
    <property type="protein sequence ID" value="KAG0412801.1"/>
    <property type="molecule type" value="Genomic_DNA"/>
</dbReference>
<organism evidence="1 2">
    <name type="scientific">Ixodes persulcatus</name>
    <name type="common">Taiga tick</name>
    <dbReference type="NCBI Taxonomy" id="34615"/>
    <lineage>
        <taxon>Eukaryota</taxon>
        <taxon>Metazoa</taxon>
        <taxon>Ecdysozoa</taxon>
        <taxon>Arthropoda</taxon>
        <taxon>Chelicerata</taxon>
        <taxon>Arachnida</taxon>
        <taxon>Acari</taxon>
        <taxon>Parasitiformes</taxon>
        <taxon>Ixodida</taxon>
        <taxon>Ixodoidea</taxon>
        <taxon>Ixodidae</taxon>
        <taxon>Ixodinae</taxon>
        <taxon>Ixodes</taxon>
    </lineage>
</organism>
<evidence type="ECO:0000313" key="1">
    <source>
        <dbReference type="EMBL" id="KAG0412801.1"/>
    </source>
</evidence>
<keyword evidence="2" id="KW-1185">Reference proteome</keyword>
<name>A0AC60P0E0_IXOPE</name>
<sequence>MRSEEEQEDSDEKDNGRDEETLSHYVTGSLQLSGAPWVCDCKLLWFQRRLLRQRRHLWNVRESAESEDAAEPPWLEPYCIVPGSPHVRIPISRLRLGSEYCTSDATSGSWDRPDGLLQKRLVIVVIMCGVVLFQNS</sequence>
<proteinExistence type="predicted"/>
<accession>A0AC60P0E0</accession>
<comment type="caution">
    <text evidence="1">The sequence shown here is derived from an EMBL/GenBank/DDBJ whole genome shotgun (WGS) entry which is preliminary data.</text>
</comment>
<dbReference type="Proteomes" id="UP000805193">
    <property type="component" value="Unassembled WGS sequence"/>
</dbReference>
<protein>
    <submittedName>
        <fullName evidence="1">Uncharacterized protein</fullName>
    </submittedName>
</protein>
<gene>
    <name evidence="1" type="ORF">HPB47_010035</name>
</gene>